<dbReference type="InterPro" id="IPR029063">
    <property type="entry name" value="SAM-dependent_MTases_sf"/>
</dbReference>
<dbReference type="Proteomes" id="UP001050975">
    <property type="component" value="Unassembled WGS sequence"/>
</dbReference>
<evidence type="ECO:0000313" key="5">
    <source>
        <dbReference type="Proteomes" id="UP001050975"/>
    </source>
</evidence>
<name>A0AAV3XH67_9CYAN</name>
<proteinExistence type="predicted"/>
<keyword evidence="5" id="KW-1185">Reference proteome</keyword>
<keyword evidence="2" id="KW-0808">Transferase</keyword>
<dbReference type="GO" id="GO:0008171">
    <property type="term" value="F:O-methyltransferase activity"/>
    <property type="evidence" value="ECO:0007669"/>
    <property type="project" value="InterPro"/>
</dbReference>
<dbReference type="PANTHER" id="PTHR43167">
    <property type="entry name" value="PUTATIVE (AFU_ORTHOLOGUE AFUA_6G01830)-RELATED"/>
    <property type="match status" value="1"/>
</dbReference>
<evidence type="ECO:0000256" key="3">
    <source>
        <dbReference type="ARBA" id="ARBA00022691"/>
    </source>
</evidence>
<dbReference type="InterPro" id="IPR002935">
    <property type="entry name" value="SAM_O-MeTrfase"/>
</dbReference>
<evidence type="ECO:0000256" key="1">
    <source>
        <dbReference type="ARBA" id="ARBA00022603"/>
    </source>
</evidence>
<dbReference type="PROSITE" id="PS51682">
    <property type="entry name" value="SAM_OMT_I"/>
    <property type="match status" value="1"/>
</dbReference>
<evidence type="ECO:0000256" key="2">
    <source>
        <dbReference type="ARBA" id="ARBA00022679"/>
    </source>
</evidence>
<organism evidence="4 5">
    <name type="scientific">Microseira wollei NIES-4236</name>
    <dbReference type="NCBI Taxonomy" id="2530354"/>
    <lineage>
        <taxon>Bacteria</taxon>
        <taxon>Bacillati</taxon>
        <taxon>Cyanobacteriota</taxon>
        <taxon>Cyanophyceae</taxon>
        <taxon>Oscillatoriophycideae</taxon>
        <taxon>Aerosakkonematales</taxon>
        <taxon>Aerosakkonemataceae</taxon>
        <taxon>Microseira</taxon>
    </lineage>
</organism>
<dbReference type="EMBL" id="BLAY01000128">
    <property type="protein sequence ID" value="GET41628.1"/>
    <property type="molecule type" value="Genomic_DNA"/>
</dbReference>
<dbReference type="RefSeq" id="WP_226588080.1">
    <property type="nucleotide sequence ID" value="NZ_BLAY01000128.1"/>
</dbReference>
<sequence>MKELRIINMLSEFDACLEAEQNQLKVLSPQERGKYLDEMMLAVGRKTGEFLNMLLKTQGGKRILEIGTSVGYSTIWLAEAARVNCGCVTTLESVAAKQAQAVENIRRTGLEDFVDFQLGDAVKLLENLPGPWDFVLLDLWK</sequence>
<dbReference type="Gene3D" id="3.40.50.150">
    <property type="entry name" value="Vaccinia Virus protein VP39"/>
    <property type="match status" value="1"/>
</dbReference>
<dbReference type="PANTHER" id="PTHR43167:SF1">
    <property type="entry name" value="PUTATIVE (AFU_ORTHOLOGUE AFUA_6G01830)-RELATED"/>
    <property type="match status" value="1"/>
</dbReference>
<reference evidence="4" key="1">
    <citation type="submission" date="2019-10" db="EMBL/GenBank/DDBJ databases">
        <title>Draft genome sequece of Microseira wollei NIES-4236.</title>
        <authorList>
            <person name="Yamaguchi H."/>
            <person name="Suzuki S."/>
            <person name="Kawachi M."/>
        </authorList>
    </citation>
    <scope>NUCLEOTIDE SEQUENCE</scope>
    <source>
        <strain evidence="4">NIES-4236</strain>
    </source>
</reference>
<accession>A0AAV3XH67</accession>
<comment type="caution">
    <text evidence="4">The sequence shown here is derived from an EMBL/GenBank/DDBJ whole genome shotgun (WGS) entry which is preliminary data.</text>
</comment>
<dbReference type="Pfam" id="PF01596">
    <property type="entry name" value="Methyltransf_3"/>
    <property type="match status" value="1"/>
</dbReference>
<gene>
    <name evidence="4" type="ORF">MiSe_64400</name>
</gene>
<evidence type="ECO:0000313" key="4">
    <source>
        <dbReference type="EMBL" id="GET41628.1"/>
    </source>
</evidence>
<dbReference type="CDD" id="cd02440">
    <property type="entry name" value="AdoMet_MTases"/>
    <property type="match status" value="1"/>
</dbReference>
<keyword evidence="3" id="KW-0949">S-adenosyl-L-methionine</keyword>
<dbReference type="GO" id="GO:0032259">
    <property type="term" value="P:methylation"/>
    <property type="evidence" value="ECO:0007669"/>
    <property type="project" value="UniProtKB-KW"/>
</dbReference>
<dbReference type="AlphaFoldDB" id="A0AAV3XH67"/>
<dbReference type="SUPFAM" id="SSF53335">
    <property type="entry name" value="S-adenosyl-L-methionine-dependent methyltransferases"/>
    <property type="match status" value="1"/>
</dbReference>
<keyword evidence="1" id="KW-0489">Methyltransferase</keyword>
<protein>
    <submittedName>
        <fullName evidence="4">O-methyltransferase family protein</fullName>
    </submittedName>
</protein>